<dbReference type="EMBL" id="MWPS01000043">
    <property type="protein sequence ID" value="OPG15194.1"/>
    <property type="molecule type" value="Genomic_DNA"/>
</dbReference>
<dbReference type="GO" id="GO:0000976">
    <property type="term" value="F:transcription cis-regulatory region binding"/>
    <property type="evidence" value="ECO:0007669"/>
    <property type="project" value="TreeGrafter"/>
</dbReference>
<dbReference type="PANTHER" id="PTHR30146:SF109">
    <property type="entry name" value="HTH-TYPE TRANSCRIPTIONAL REGULATOR GALS"/>
    <property type="match status" value="1"/>
</dbReference>
<evidence type="ECO:0000256" key="1">
    <source>
        <dbReference type="ARBA" id="ARBA00023015"/>
    </source>
</evidence>
<evidence type="ECO:0000256" key="3">
    <source>
        <dbReference type="ARBA" id="ARBA00023163"/>
    </source>
</evidence>
<dbReference type="Proteomes" id="UP000190229">
    <property type="component" value="Unassembled WGS sequence"/>
</dbReference>
<dbReference type="CDD" id="cd01392">
    <property type="entry name" value="HTH_LacI"/>
    <property type="match status" value="1"/>
</dbReference>
<protein>
    <submittedName>
        <fullName evidence="5">LacI family transcriptional regulator</fullName>
    </submittedName>
</protein>
<dbReference type="InterPro" id="IPR000843">
    <property type="entry name" value="HTH_LacI"/>
</dbReference>
<dbReference type="PANTHER" id="PTHR30146">
    <property type="entry name" value="LACI-RELATED TRANSCRIPTIONAL REPRESSOR"/>
    <property type="match status" value="1"/>
</dbReference>
<dbReference type="SUPFAM" id="SSF53822">
    <property type="entry name" value="Periplasmic binding protein-like I"/>
    <property type="match status" value="1"/>
</dbReference>
<reference evidence="5 6" key="1">
    <citation type="submission" date="2017-02" db="EMBL/GenBank/DDBJ databases">
        <title>Draft genome of Acidibacillus ferrooxidans Huett2.</title>
        <authorList>
            <person name="Schopf S."/>
        </authorList>
    </citation>
    <scope>NUCLEOTIDE SEQUENCE [LARGE SCALE GENOMIC DNA]</scope>
    <source>
        <strain evidence="5 6">Huett2</strain>
    </source>
</reference>
<name>A0A1V4ER19_9BACL</name>
<proteinExistence type="predicted"/>
<keyword evidence="3" id="KW-0804">Transcription</keyword>
<evidence type="ECO:0000313" key="6">
    <source>
        <dbReference type="Proteomes" id="UP000190229"/>
    </source>
</evidence>
<dbReference type="RefSeq" id="WP_079291713.1">
    <property type="nucleotide sequence ID" value="NZ_MWPS01000043.1"/>
</dbReference>
<dbReference type="Gene3D" id="3.40.50.2300">
    <property type="match status" value="2"/>
</dbReference>
<dbReference type="Gene3D" id="1.10.260.40">
    <property type="entry name" value="lambda repressor-like DNA-binding domains"/>
    <property type="match status" value="1"/>
</dbReference>
<feature type="domain" description="HTH lacI-type" evidence="4">
    <location>
        <begin position="3"/>
        <end position="57"/>
    </location>
</feature>
<accession>A0A1V4ER19</accession>
<gene>
    <name evidence="5" type="ORF">B2M26_13685</name>
</gene>
<dbReference type="SMART" id="SM00354">
    <property type="entry name" value="HTH_LACI"/>
    <property type="match status" value="1"/>
</dbReference>
<dbReference type="GO" id="GO:0003700">
    <property type="term" value="F:DNA-binding transcription factor activity"/>
    <property type="evidence" value="ECO:0007669"/>
    <property type="project" value="TreeGrafter"/>
</dbReference>
<dbReference type="Pfam" id="PF00356">
    <property type="entry name" value="LacI"/>
    <property type="match status" value="1"/>
</dbReference>
<evidence type="ECO:0000256" key="2">
    <source>
        <dbReference type="ARBA" id="ARBA00023125"/>
    </source>
</evidence>
<keyword evidence="6" id="KW-1185">Reference proteome</keyword>
<keyword evidence="2" id="KW-0238">DNA-binding</keyword>
<evidence type="ECO:0000313" key="5">
    <source>
        <dbReference type="EMBL" id="OPG15194.1"/>
    </source>
</evidence>
<dbReference type="InterPro" id="IPR046335">
    <property type="entry name" value="LacI/GalR-like_sensor"/>
</dbReference>
<keyword evidence="1" id="KW-0805">Transcription regulation</keyword>
<dbReference type="Pfam" id="PF13377">
    <property type="entry name" value="Peripla_BP_3"/>
    <property type="match status" value="1"/>
</dbReference>
<dbReference type="SUPFAM" id="SSF47413">
    <property type="entry name" value="lambda repressor-like DNA-binding domains"/>
    <property type="match status" value="1"/>
</dbReference>
<evidence type="ECO:0000259" key="4">
    <source>
        <dbReference type="PROSITE" id="PS50932"/>
    </source>
</evidence>
<dbReference type="PROSITE" id="PS50932">
    <property type="entry name" value="HTH_LACI_2"/>
    <property type="match status" value="1"/>
</dbReference>
<sequence length="352" mass="38958">MGVNIKDVAMQAGVSPSTVSRVIANHPRISQETRDRVRLIMKEMDYHPNAIARSLVKRSSEVIGLLIPSTIEQFYLNPFFPEVLRGITQVAQHAGYDIFLSTALHGLNDVDRLEKLIRSKRVDGMILLTSRTTDPLLELVTELRIPSVLIGRPFNSLPISWINNDNRLAAHDMTQHLIRMGHRRIGYIGGSQELVVSLDRLRGYSDALSEADLKLDPQCIVSGEFLEDVGYSGMMRLLALAERPTAVVASDDVLAFGAMRAAGELGYSIPDDLAIVGFNDIPLAKLSNPPMTTVNVNIYELGVQATHLLLDEIQGSVRGPKHQIIEHQLVIRRSCGAWDPLTQLQGEESKSK</sequence>
<dbReference type="PROSITE" id="PS00356">
    <property type="entry name" value="HTH_LACI_1"/>
    <property type="match status" value="1"/>
</dbReference>
<dbReference type="AlphaFoldDB" id="A0A1V4ER19"/>
<dbReference type="InterPro" id="IPR028082">
    <property type="entry name" value="Peripla_BP_I"/>
</dbReference>
<dbReference type="InterPro" id="IPR010982">
    <property type="entry name" value="Lambda_DNA-bd_dom_sf"/>
</dbReference>
<organism evidence="5 6">
    <name type="scientific">Ferroacidibacillus organovorans</name>
    <dbReference type="NCBI Taxonomy" id="1765683"/>
    <lineage>
        <taxon>Bacteria</taxon>
        <taxon>Bacillati</taxon>
        <taxon>Bacillota</taxon>
        <taxon>Bacilli</taxon>
        <taxon>Bacillales</taxon>
        <taxon>Alicyclobacillaceae</taxon>
        <taxon>Ferroacidibacillus</taxon>
    </lineage>
</organism>
<dbReference type="CDD" id="cd06294">
    <property type="entry name" value="PBP1_MalR-like"/>
    <property type="match status" value="1"/>
</dbReference>
<comment type="caution">
    <text evidence="5">The sequence shown here is derived from an EMBL/GenBank/DDBJ whole genome shotgun (WGS) entry which is preliminary data.</text>
</comment>